<keyword evidence="3" id="KW-1185">Reference proteome</keyword>
<reference evidence="2" key="2">
    <citation type="submission" date="2013-04" db="UniProtKB">
        <authorList>
            <consortium name="EnsemblPlants"/>
        </authorList>
    </citation>
    <scope>IDENTIFICATION</scope>
</reference>
<evidence type="ECO:0000256" key="1">
    <source>
        <dbReference type="SAM" id="SignalP"/>
    </source>
</evidence>
<dbReference type="EnsemblPlants" id="OB03G38720.1">
    <property type="protein sequence ID" value="OB03G38720.1"/>
    <property type="gene ID" value="OB03G38720"/>
</dbReference>
<accession>J3LS46</accession>
<feature type="signal peptide" evidence="1">
    <location>
        <begin position="1"/>
        <end position="18"/>
    </location>
</feature>
<evidence type="ECO:0000313" key="3">
    <source>
        <dbReference type="Proteomes" id="UP000006038"/>
    </source>
</evidence>
<dbReference type="HOGENOM" id="CLU_1527512_0_0_1"/>
<dbReference type="Proteomes" id="UP000006038">
    <property type="component" value="Chromosome 3"/>
</dbReference>
<keyword evidence="1" id="KW-0732">Signal</keyword>
<dbReference type="AlphaFoldDB" id="J3LS46"/>
<dbReference type="Gramene" id="OB03G38720.1">
    <property type="protein sequence ID" value="OB03G38720.1"/>
    <property type="gene ID" value="OB03G38720"/>
</dbReference>
<protein>
    <recommendedName>
        <fullName evidence="4">Secreted protein</fullName>
    </recommendedName>
</protein>
<evidence type="ECO:0000313" key="2">
    <source>
        <dbReference type="EnsemblPlants" id="OB03G38720.1"/>
    </source>
</evidence>
<reference evidence="2" key="1">
    <citation type="journal article" date="2013" name="Nat. Commun.">
        <title>Whole-genome sequencing of Oryza brachyantha reveals mechanisms underlying Oryza genome evolution.</title>
        <authorList>
            <person name="Chen J."/>
            <person name="Huang Q."/>
            <person name="Gao D."/>
            <person name="Wang J."/>
            <person name="Lang Y."/>
            <person name="Liu T."/>
            <person name="Li B."/>
            <person name="Bai Z."/>
            <person name="Luis Goicoechea J."/>
            <person name="Liang C."/>
            <person name="Chen C."/>
            <person name="Zhang W."/>
            <person name="Sun S."/>
            <person name="Liao Y."/>
            <person name="Zhang X."/>
            <person name="Yang L."/>
            <person name="Song C."/>
            <person name="Wang M."/>
            <person name="Shi J."/>
            <person name="Liu G."/>
            <person name="Liu J."/>
            <person name="Zhou H."/>
            <person name="Zhou W."/>
            <person name="Yu Q."/>
            <person name="An N."/>
            <person name="Chen Y."/>
            <person name="Cai Q."/>
            <person name="Wang B."/>
            <person name="Liu B."/>
            <person name="Min J."/>
            <person name="Huang Y."/>
            <person name="Wu H."/>
            <person name="Li Z."/>
            <person name="Zhang Y."/>
            <person name="Yin Y."/>
            <person name="Song W."/>
            <person name="Jiang J."/>
            <person name="Jackson S.A."/>
            <person name="Wing R.A."/>
            <person name="Wang J."/>
            <person name="Chen M."/>
        </authorList>
    </citation>
    <scope>NUCLEOTIDE SEQUENCE [LARGE SCALE GENOMIC DNA]</scope>
    <source>
        <strain evidence="2">cv. IRGC 101232</strain>
    </source>
</reference>
<sequence>MILIKCVIVHVLLLLGDGDTDEVPGFIVACLDVAGALAWPHSETRRLLPVHVRVHAVFAGCMWSGRFSWTVQYSTAGFGCVGSGSAADKEYRRGRWANWVERTAVGIKQWWIIALFRQAEDVPKPRWCDAPRHVSAKYLDGWGLKLNPNNYGNHPTSSQTPTCLEEGTAKALSHRI</sequence>
<name>J3LS46_ORYBR</name>
<evidence type="ECO:0008006" key="4">
    <source>
        <dbReference type="Google" id="ProtNLM"/>
    </source>
</evidence>
<proteinExistence type="predicted"/>
<organism evidence="2">
    <name type="scientific">Oryza brachyantha</name>
    <name type="common">malo sina</name>
    <dbReference type="NCBI Taxonomy" id="4533"/>
    <lineage>
        <taxon>Eukaryota</taxon>
        <taxon>Viridiplantae</taxon>
        <taxon>Streptophyta</taxon>
        <taxon>Embryophyta</taxon>
        <taxon>Tracheophyta</taxon>
        <taxon>Spermatophyta</taxon>
        <taxon>Magnoliopsida</taxon>
        <taxon>Liliopsida</taxon>
        <taxon>Poales</taxon>
        <taxon>Poaceae</taxon>
        <taxon>BOP clade</taxon>
        <taxon>Oryzoideae</taxon>
        <taxon>Oryzeae</taxon>
        <taxon>Oryzinae</taxon>
        <taxon>Oryza</taxon>
    </lineage>
</organism>
<feature type="chain" id="PRO_5003774183" description="Secreted protein" evidence="1">
    <location>
        <begin position="19"/>
        <end position="176"/>
    </location>
</feature>